<protein>
    <submittedName>
        <fullName evidence="1">Uncharacterized protein</fullName>
    </submittedName>
</protein>
<evidence type="ECO:0000313" key="1">
    <source>
        <dbReference type="EMBL" id="GAG79255.1"/>
    </source>
</evidence>
<gene>
    <name evidence="1" type="ORF">S01H4_35507</name>
</gene>
<comment type="caution">
    <text evidence="1">The sequence shown here is derived from an EMBL/GenBank/DDBJ whole genome shotgun (WGS) entry which is preliminary data.</text>
</comment>
<dbReference type="AlphaFoldDB" id="X1A9X1"/>
<proteinExistence type="predicted"/>
<organism evidence="1">
    <name type="scientific">marine sediment metagenome</name>
    <dbReference type="NCBI Taxonomy" id="412755"/>
    <lineage>
        <taxon>unclassified sequences</taxon>
        <taxon>metagenomes</taxon>
        <taxon>ecological metagenomes</taxon>
    </lineage>
</organism>
<reference evidence="1" key="1">
    <citation type="journal article" date="2014" name="Front. Microbiol.">
        <title>High frequency of phylogenetically diverse reductive dehalogenase-homologous genes in deep subseafloor sedimentary metagenomes.</title>
        <authorList>
            <person name="Kawai M."/>
            <person name="Futagami T."/>
            <person name="Toyoda A."/>
            <person name="Takaki Y."/>
            <person name="Nishi S."/>
            <person name="Hori S."/>
            <person name="Arai W."/>
            <person name="Tsubouchi T."/>
            <person name="Morono Y."/>
            <person name="Uchiyama I."/>
            <person name="Ito T."/>
            <person name="Fujiyama A."/>
            <person name="Inagaki F."/>
            <person name="Takami H."/>
        </authorList>
    </citation>
    <scope>NUCLEOTIDE SEQUENCE</scope>
    <source>
        <strain evidence="1">Expedition CK06-06</strain>
    </source>
</reference>
<sequence>MSKNVIFLGWNRPIPGREKESAGHFQEIMALVIQFQQEGTIDSFEPVLLTAHGGDLNGFVLIRGEISKLQELKSTEAWRTHITRAILHTEGFGVIDGVTGEGVSEQMELWTSLIPD</sequence>
<accession>X1A9X1</accession>
<name>X1A9X1_9ZZZZ</name>
<dbReference type="EMBL" id="BART01018887">
    <property type="protein sequence ID" value="GAG79255.1"/>
    <property type="molecule type" value="Genomic_DNA"/>
</dbReference>